<feature type="domain" description="Cadherin" evidence="13">
    <location>
        <begin position="1297"/>
        <end position="1403"/>
    </location>
</feature>
<dbReference type="Proteomes" id="UP001258994">
    <property type="component" value="Chromosome"/>
</dbReference>
<evidence type="ECO:0000256" key="9">
    <source>
        <dbReference type="ARBA" id="ARBA00022833"/>
    </source>
</evidence>
<keyword evidence="4" id="KW-0964">Secreted</keyword>
<evidence type="ECO:0000256" key="7">
    <source>
        <dbReference type="ARBA" id="ARBA00022729"/>
    </source>
</evidence>
<dbReference type="PANTHER" id="PTHR33478">
    <property type="entry name" value="EXTRACELLULAR METALLOPROTEINASE MEP"/>
    <property type="match status" value="1"/>
</dbReference>
<keyword evidence="10" id="KW-0482">Metalloprotease</keyword>
<dbReference type="Gene3D" id="2.60.40.3010">
    <property type="match status" value="1"/>
</dbReference>
<evidence type="ECO:0000313" key="15">
    <source>
        <dbReference type="Proteomes" id="UP001258994"/>
    </source>
</evidence>
<evidence type="ECO:0000256" key="1">
    <source>
        <dbReference type="ARBA" id="ARBA00001947"/>
    </source>
</evidence>
<evidence type="ECO:0000256" key="4">
    <source>
        <dbReference type="ARBA" id="ARBA00022525"/>
    </source>
</evidence>
<dbReference type="Gene3D" id="3.50.30.30">
    <property type="match status" value="1"/>
</dbReference>
<feature type="chain" id="PRO_5046134336" evidence="12">
    <location>
        <begin position="24"/>
        <end position="1522"/>
    </location>
</feature>
<feature type="signal peptide" evidence="12">
    <location>
        <begin position="1"/>
        <end position="23"/>
    </location>
</feature>
<evidence type="ECO:0000256" key="12">
    <source>
        <dbReference type="SAM" id="SignalP"/>
    </source>
</evidence>
<dbReference type="Pfam" id="PF02225">
    <property type="entry name" value="PA"/>
    <property type="match status" value="1"/>
</dbReference>
<dbReference type="SUPFAM" id="SSF52025">
    <property type="entry name" value="PA domain"/>
    <property type="match status" value="1"/>
</dbReference>
<proteinExistence type="inferred from homology"/>
<evidence type="ECO:0000256" key="11">
    <source>
        <dbReference type="ARBA" id="ARBA00023145"/>
    </source>
</evidence>
<comment type="subcellular location">
    <subcellularLocation>
        <location evidence="2">Secreted</location>
    </subcellularLocation>
</comment>
<dbReference type="InterPro" id="IPR001842">
    <property type="entry name" value="Peptidase_M36"/>
</dbReference>
<keyword evidence="5" id="KW-0645">Protease</keyword>
<keyword evidence="7 12" id="KW-0732">Signal</keyword>
<dbReference type="Gene3D" id="2.60.40.60">
    <property type="entry name" value="Cadherins"/>
    <property type="match status" value="1"/>
</dbReference>
<dbReference type="Pfam" id="PF22352">
    <property type="entry name" value="K319L-like_PKD"/>
    <property type="match status" value="2"/>
</dbReference>
<dbReference type="InterPro" id="IPR003137">
    <property type="entry name" value="PA_domain"/>
</dbReference>
<comment type="cofactor">
    <cofactor evidence="1">
        <name>Zn(2+)</name>
        <dbReference type="ChEBI" id="CHEBI:29105"/>
    </cofactor>
</comment>
<organism evidence="14 15">
    <name type="scientific">Thalassotalea psychrophila</name>
    <dbReference type="NCBI Taxonomy" id="3065647"/>
    <lineage>
        <taxon>Bacteria</taxon>
        <taxon>Pseudomonadati</taxon>
        <taxon>Pseudomonadota</taxon>
        <taxon>Gammaproteobacteria</taxon>
        <taxon>Alteromonadales</taxon>
        <taxon>Colwelliaceae</taxon>
        <taxon>Thalassotalea</taxon>
    </lineage>
</organism>
<dbReference type="InterPro" id="IPR027268">
    <property type="entry name" value="Peptidase_M4/M1_CTD_sf"/>
</dbReference>
<dbReference type="EMBL" id="CP134145">
    <property type="protein sequence ID" value="WNC73951.1"/>
    <property type="molecule type" value="Genomic_DNA"/>
</dbReference>
<evidence type="ECO:0000256" key="8">
    <source>
        <dbReference type="ARBA" id="ARBA00022801"/>
    </source>
</evidence>
<dbReference type="InterPro" id="IPR011096">
    <property type="entry name" value="FTP_domain"/>
</dbReference>
<dbReference type="PANTHER" id="PTHR33478:SF1">
    <property type="entry name" value="EXTRACELLULAR METALLOPROTEINASE MEP"/>
    <property type="match status" value="1"/>
</dbReference>
<keyword evidence="15" id="KW-1185">Reference proteome</keyword>
<comment type="similarity">
    <text evidence="3">Belongs to the peptidase M36 family.</text>
</comment>
<dbReference type="InterPro" id="IPR002126">
    <property type="entry name" value="Cadherin-like_dom"/>
</dbReference>
<keyword evidence="8" id="KW-0378">Hydrolase</keyword>
<reference evidence="15" key="1">
    <citation type="submission" date="2023-09" db="EMBL/GenBank/DDBJ databases">
        <authorList>
            <person name="Li S."/>
            <person name="Li X."/>
            <person name="Zhang C."/>
            <person name="Zhao Z."/>
        </authorList>
    </citation>
    <scope>NUCLEOTIDE SEQUENCE [LARGE SCALE GENOMIC DNA]</scope>
    <source>
        <strain evidence="15">SQ149</strain>
    </source>
</reference>
<evidence type="ECO:0000259" key="13">
    <source>
        <dbReference type="PROSITE" id="PS50268"/>
    </source>
</evidence>
<dbReference type="Gene3D" id="3.10.170.10">
    <property type="match status" value="1"/>
</dbReference>
<keyword evidence="6" id="KW-0479">Metal-binding</keyword>
<dbReference type="Gene3D" id="1.10.390.10">
    <property type="entry name" value="Neutral Protease Domain 2"/>
    <property type="match status" value="1"/>
</dbReference>
<evidence type="ECO:0000256" key="5">
    <source>
        <dbReference type="ARBA" id="ARBA00022670"/>
    </source>
</evidence>
<dbReference type="Pfam" id="PF02128">
    <property type="entry name" value="Peptidase_M36"/>
    <property type="match status" value="1"/>
</dbReference>
<dbReference type="InterPro" id="IPR046450">
    <property type="entry name" value="PA_dom_sf"/>
</dbReference>
<gene>
    <name evidence="14" type="ORF">RGQ13_08160</name>
</gene>
<protein>
    <submittedName>
        <fullName evidence="14">M36 family metallopeptidase</fullName>
    </submittedName>
</protein>
<dbReference type="SUPFAM" id="SSF55486">
    <property type="entry name" value="Metalloproteases ('zincins'), catalytic domain"/>
    <property type="match status" value="1"/>
</dbReference>
<evidence type="ECO:0000313" key="14">
    <source>
        <dbReference type="EMBL" id="WNC73951.1"/>
    </source>
</evidence>
<evidence type="ECO:0000256" key="6">
    <source>
        <dbReference type="ARBA" id="ARBA00022723"/>
    </source>
</evidence>
<evidence type="ECO:0000256" key="3">
    <source>
        <dbReference type="ARBA" id="ARBA00006006"/>
    </source>
</evidence>
<dbReference type="PROSITE" id="PS50268">
    <property type="entry name" value="CADHERIN_2"/>
    <property type="match status" value="1"/>
</dbReference>
<accession>A0ABY9TYP2</accession>
<evidence type="ECO:0000256" key="2">
    <source>
        <dbReference type="ARBA" id="ARBA00004613"/>
    </source>
</evidence>
<evidence type="ECO:0000256" key="10">
    <source>
        <dbReference type="ARBA" id="ARBA00023049"/>
    </source>
</evidence>
<keyword evidence="9" id="KW-0862">Zinc</keyword>
<dbReference type="SUPFAM" id="SSF49313">
    <property type="entry name" value="Cadherin-like"/>
    <property type="match status" value="1"/>
</dbReference>
<dbReference type="InterPro" id="IPR050371">
    <property type="entry name" value="Fungal_virulence_M36"/>
</dbReference>
<dbReference type="CDD" id="cd11304">
    <property type="entry name" value="Cadherin_repeat"/>
    <property type="match status" value="1"/>
</dbReference>
<dbReference type="Pfam" id="PF07504">
    <property type="entry name" value="FTP"/>
    <property type="match status" value="1"/>
</dbReference>
<name>A0ABY9TYP2_9GAMM</name>
<keyword evidence="11" id="KW-0865">Zymogen</keyword>
<sequence length="1522" mass="166647">MKKFNIAVMAAAVSFSLSLTAQATEVKHNFSSAVTLTANGSSHAIKTYNTNVQTRFAAAKNSARVANRVMANQYNEDLGVTSINWMSKSQITAAKPNQVLARKAQIEMAGKSYLTQVANKHGFVNNKASQATLKQVHDLGRGAIVAKYQQTVNGVEVFGSQINVVMNQGLAGVASTGHFAPVTAQTANKSANSHAVDAPTAIITSYAQKGVELSHSQLNFDTEQKQYQKFTIANEATTDVNRAVNAASNKTRAKFIYYPNNKSVTPAWMIEAPYYDAELETEQLVGYIIAADSGKVLFEQKMSADHAYKYNVYADDTIPYRPFDSPSAVETTPFPYGIDPTTLAFSRLKSNEIIIENAGLSTNDPWMPANAEFAEGNNAFVYADINTPEGFQQPEEGKLGDYKLDVSAPGSFNYQYNYNADLLDEKNVKAGLTQMFFTLNFLHDWFYDSGFDEAAGNAQKDNYGRGGLGLDPIEARIELSSQNNASMRTPADGESPLMRMYSWGKFEMQFRVNGLIEHTTDEQYHEYAEYGRAVFGKTSFDLPEIAEEGEEQGEAIIAIAQDNNGVSLDLCEEATNSAELAGKVAILQRGACSFAQKAENALDAGAIGYIVTNHLAAGERNLEGLTGGYLNMGLEPGADASHITIPGLFLSKENGQEIYDAISAGKTVKVVDTFIHTDREHSALDNHIVSHEWGHYVTNRLIFDGWGLFQWQSAALGEGWGDFVALMMALREEDRAQFGNEFLEGIYPITTYVGRTLMGMEGMGYGIRRFPYSTNLDVNPLTLGMVSNSAVLPIKTGPFYEVPPPPNEIHAAGEVWSVALWEVYIALHNERSDLTFDEVEKRMRDYFIASLKITPFWTNFLEARDAMLIVMAATDPTDFDIALRAFAKRGWGLDAKAPERSSYFFEGVREGFETQYPAFQVSNITADYQYVSETGAYCDADESLDVGETMQVYLHLTDYGTQPITGAKAIVNSITDLTVTVNGEATINNEVPVSFDGNFGEVKIFPFEITLNEAFDMSTIRLDISFDDGGADALVPSYGSAWISSQYDTAPHSRAIDNVEDIYASAHDWRIENEVQNGFGVGTVITPWLFDNYQASEALNVPQGQMWWGYANDVRALTAVVTPEVTVAEAGEFSVEFFHIFEFEQSEQLFGPTEAEAELVTENWDGGAVEISIDGGQWQDIMSVSGLDMTPTYNGVVLHKYSVEEAQHFNPLGGRAAFVGSTGVEGQQVKITVPDGVLNGKTVKLRFAVGTDDNTATLGWLLDDVEFSNIVNDKAFSTAIPELGDACVNRAPMFDFEQTPYFMEVSEKNEQGEQNTVVISAKAFDIDEDAAGNKEAVSYAWSQASGPSVSLTQATGEQMLFTVPVINRNETFEFMVKATDSFGNNKEHTIKLQVLDVNEAPTVTGSEISTTEGAKVQLTAFTEDLDNDALIYNWLQTGGDGVSFNGGKANTLTFIAPNITESTQLTFALTVSDGIDNATADYVVNVEPYKSNVDSGGGSLGWISLLTLMVLRLRSRSPNTVK</sequence>
<dbReference type="CDD" id="cd04818">
    <property type="entry name" value="PA_subtilisin_1"/>
    <property type="match status" value="1"/>
</dbReference>
<dbReference type="InterPro" id="IPR015919">
    <property type="entry name" value="Cadherin-like_sf"/>
</dbReference>
<dbReference type="RefSeq" id="WP_348393061.1">
    <property type="nucleotide sequence ID" value="NZ_CP134145.1"/>
</dbReference>